<feature type="domain" description="3-hydroxyacyl-CoA dehydrogenase NAD binding" evidence="3">
    <location>
        <begin position="7"/>
        <end position="185"/>
    </location>
</feature>
<name>Q1IMY8_KORVE</name>
<keyword evidence="5" id="KW-1185">Reference proteome</keyword>
<dbReference type="Pfam" id="PF02737">
    <property type="entry name" value="3HCDH_N"/>
    <property type="match status" value="1"/>
</dbReference>
<dbReference type="GO" id="GO:0070403">
    <property type="term" value="F:NAD+ binding"/>
    <property type="evidence" value="ECO:0007669"/>
    <property type="project" value="InterPro"/>
</dbReference>
<dbReference type="GO" id="GO:0006631">
    <property type="term" value="P:fatty acid metabolic process"/>
    <property type="evidence" value="ECO:0007669"/>
    <property type="project" value="InterPro"/>
</dbReference>
<dbReference type="InterPro" id="IPR022694">
    <property type="entry name" value="3-OHacyl-CoA_DH"/>
</dbReference>
<accession>Q1IMY8</accession>
<dbReference type="Proteomes" id="UP000002432">
    <property type="component" value="Chromosome"/>
</dbReference>
<dbReference type="EMBL" id="CP000360">
    <property type="protein sequence ID" value="ABF41762.1"/>
    <property type="molecule type" value="Genomic_DNA"/>
</dbReference>
<dbReference type="PIRSF" id="PIRSF000105">
    <property type="entry name" value="HCDH"/>
    <property type="match status" value="1"/>
</dbReference>
<dbReference type="HOGENOM" id="CLU_009834_2_0_0"/>
<dbReference type="Pfam" id="PF00725">
    <property type="entry name" value="3HCDH"/>
    <property type="match status" value="1"/>
</dbReference>
<evidence type="ECO:0000313" key="5">
    <source>
        <dbReference type="Proteomes" id="UP000002432"/>
    </source>
</evidence>
<dbReference type="SUPFAM" id="SSF48179">
    <property type="entry name" value="6-phosphogluconate dehydrogenase C-terminal domain-like"/>
    <property type="match status" value="1"/>
</dbReference>
<dbReference type="InterPro" id="IPR006108">
    <property type="entry name" value="3HC_DH_C"/>
</dbReference>
<protein>
    <submittedName>
        <fullName evidence="4">3-hydroxybutyryl-CoA dehydrogenase</fullName>
        <ecNumber evidence="4">1.1.1.157</ecNumber>
    </submittedName>
</protein>
<dbReference type="AlphaFoldDB" id="Q1IMY8"/>
<dbReference type="Gene3D" id="3.40.50.720">
    <property type="entry name" value="NAD(P)-binding Rossmann-like Domain"/>
    <property type="match status" value="1"/>
</dbReference>
<evidence type="ECO:0000259" key="3">
    <source>
        <dbReference type="Pfam" id="PF02737"/>
    </source>
</evidence>
<dbReference type="RefSeq" id="WP_011523563.1">
    <property type="nucleotide sequence ID" value="NC_008009.1"/>
</dbReference>
<dbReference type="InterPro" id="IPR013328">
    <property type="entry name" value="6PGD_dom2"/>
</dbReference>
<dbReference type="STRING" id="204669.Acid345_2761"/>
<sequence>MSEVRIIAVIGAGTMGRSIAQAAAVGGFRTILEDILPNALRKAEDAIRAELGRAVSTGSVEQREADAALARIEYASNLEDAARDADMVIEAVPDELESKLEIFVLLDKVCRPETMIVSHTQIQSITELASVIYRAPKCIAMWFPKPPQTSVALEIVRGLETSDETATAAVAVAQRMKREPILLRETPGAITARMQALISNEAFKMLGEGLASAEEIDRALQQGLGLPMGPIAEAEQYGLERRLRMMEYLHKTLGETYRPAPLLEQYVKANKRALAVSR</sequence>
<dbReference type="GO" id="GO:0008691">
    <property type="term" value="F:3-hydroxybutyryl-CoA dehydrogenase activity"/>
    <property type="evidence" value="ECO:0007669"/>
    <property type="project" value="UniProtKB-EC"/>
</dbReference>
<reference evidence="4 5" key="1">
    <citation type="journal article" date="2009" name="Appl. Environ. Microbiol.">
        <title>Three genomes from the phylum Acidobacteria provide insight into the lifestyles of these microorganisms in soils.</title>
        <authorList>
            <person name="Ward N.L."/>
            <person name="Challacombe J.F."/>
            <person name="Janssen P.H."/>
            <person name="Henrissat B."/>
            <person name="Coutinho P.M."/>
            <person name="Wu M."/>
            <person name="Xie G."/>
            <person name="Haft D.H."/>
            <person name="Sait M."/>
            <person name="Badger J."/>
            <person name="Barabote R.D."/>
            <person name="Bradley B."/>
            <person name="Brettin T.S."/>
            <person name="Brinkac L.M."/>
            <person name="Bruce D."/>
            <person name="Creasy T."/>
            <person name="Daugherty S.C."/>
            <person name="Davidsen T.M."/>
            <person name="DeBoy R.T."/>
            <person name="Detter J.C."/>
            <person name="Dodson R.J."/>
            <person name="Durkin A.S."/>
            <person name="Ganapathy A."/>
            <person name="Gwinn-Giglio M."/>
            <person name="Han C.S."/>
            <person name="Khouri H."/>
            <person name="Kiss H."/>
            <person name="Kothari S.P."/>
            <person name="Madupu R."/>
            <person name="Nelson K.E."/>
            <person name="Nelson W.C."/>
            <person name="Paulsen I."/>
            <person name="Penn K."/>
            <person name="Ren Q."/>
            <person name="Rosovitz M.J."/>
            <person name="Selengut J.D."/>
            <person name="Shrivastava S."/>
            <person name="Sullivan S.A."/>
            <person name="Tapia R."/>
            <person name="Thompson L.S."/>
            <person name="Watkins K.L."/>
            <person name="Yang Q."/>
            <person name="Yu C."/>
            <person name="Zafar N."/>
            <person name="Zhou L."/>
            <person name="Kuske C.R."/>
        </authorList>
    </citation>
    <scope>NUCLEOTIDE SEQUENCE [LARGE SCALE GENOMIC DNA]</scope>
    <source>
        <strain evidence="4 5">Ellin345</strain>
    </source>
</reference>
<dbReference type="EnsemblBacteria" id="ABF41762">
    <property type="protein sequence ID" value="ABF41762"/>
    <property type="gene ID" value="Acid345_2761"/>
</dbReference>
<dbReference type="InterPro" id="IPR006176">
    <property type="entry name" value="3-OHacyl-CoA_DH_NAD-bd"/>
</dbReference>
<organism evidence="4 5">
    <name type="scientific">Koribacter versatilis (strain Ellin345)</name>
    <dbReference type="NCBI Taxonomy" id="204669"/>
    <lineage>
        <taxon>Bacteria</taxon>
        <taxon>Pseudomonadati</taxon>
        <taxon>Acidobacteriota</taxon>
        <taxon>Terriglobia</taxon>
        <taxon>Terriglobales</taxon>
        <taxon>Candidatus Korobacteraceae</taxon>
        <taxon>Candidatus Korobacter</taxon>
    </lineage>
</organism>
<keyword evidence="1 4" id="KW-0560">Oxidoreductase</keyword>
<gene>
    <name evidence="4" type="ordered locus">Acid345_2761</name>
</gene>
<dbReference type="InterPro" id="IPR008927">
    <property type="entry name" value="6-PGluconate_DH-like_C_sf"/>
</dbReference>
<dbReference type="EC" id="1.1.1.157" evidence="4"/>
<evidence type="ECO:0000256" key="1">
    <source>
        <dbReference type="ARBA" id="ARBA00023002"/>
    </source>
</evidence>
<evidence type="ECO:0000313" key="4">
    <source>
        <dbReference type="EMBL" id="ABF41762.1"/>
    </source>
</evidence>
<feature type="domain" description="3-hydroxyacyl-CoA dehydrogenase C-terminal" evidence="2">
    <location>
        <begin position="190"/>
        <end position="271"/>
    </location>
</feature>
<dbReference type="eggNOG" id="COG1250">
    <property type="taxonomic scope" value="Bacteria"/>
</dbReference>
<dbReference type="SUPFAM" id="SSF51735">
    <property type="entry name" value="NAD(P)-binding Rossmann-fold domains"/>
    <property type="match status" value="1"/>
</dbReference>
<dbReference type="PANTHER" id="PTHR48075">
    <property type="entry name" value="3-HYDROXYACYL-COA DEHYDROGENASE FAMILY PROTEIN"/>
    <property type="match status" value="1"/>
</dbReference>
<proteinExistence type="predicted"/>
<dbReference type="OrthoDB" id="111083at2"/>
<dbReference type="InterPro" id="IPR036291">
    <property type="entry name" value="NAD(P)-bd_dom_sf"/>
</dbReference>
<evidence type="ECO:0000259" key="2">
    <source>
        <dbReference type="Pfam" id="PF00725"/>
    </source>
</evidence>
<dbReference type="KEGG" id="aba:Acid345_2761"/>
<dbReference type="Gene3D" id="1.10.1040.10">
    <property type="entry name" value="N-(1-d-carboxylethyl)-l-norvaline Dehydrogenase, domain 2"/>
    <property type="match status" value="1"/>
</dbReference>
<dbReference type="PANTHER" id="PTHR48075:SF5">
    <property type="entry name" value="3-HYDROXYBUTYRYL-COA DEHYDROGENASE"/>
    <property type="match status" value="1"/>
</dbReference>